<protein>
    <recommendedName>
        <fullName evidence="3">Bifunctional glutamine-synthetase adenylyltransferase/deadenyltransferase</fullName>
    </recommendedName>
</protein>
<dbReference type="SUPFAM" id="SSF81301">
    <property type="entry name" value="Nucleotidyltransferase"/>
    <property type="match status" value="1"/>
</dbReference>
<feature type="non-terminal residue" evidence="1">
    <location>
        <position position="1"/>
    </location>
</feature>
<dbReference type="PANTHER" id="PTHR30621">
    <property type="entry name" value="GLUTAMINE SYNTHETASE ADENYLYLTRANSFERASE"/>
    <property type="match status" value="1"/>
</dbReference>
<comment type="caution">
    <text evidence="1">The sequence shown here is derived from an EMBL/GenBank/DDBJ whole genome shotgun (WGS) entry which is preliminary data.</text>
</comment>
<proteinExistence type="predicted"/>
<feature type="non-terminal residue" evidence="1">
    <location>
        <position position="118"/>
    </location>
</feature>
<gene>
    <name evidence="1" type="ORF">ADK38_44030</name>
</gene>
<evidence type="ECO:0000313" key="1">
    <source>
        <dbReference type="EMBL" id="KOG54442.1"/>
    </source>
</evidence>
<dbReference type="InterPro" id="IPR023057">
    <property type="entry name" value="GlnE"/>
</dbReference>
<sequence length="118" mass="12475">ALGYADPAAALRHLEALSSGVTRKAAIQRTLLPVLLGWFADSADPDAGLLNFRKVSDALGKTPWYLRLRRDEGAAAENLARVLSAGRLAPDLLLRAPEAVALLGAPDGLRPRGRAGLE</sequence>
<accession>A0ABR5IT34</accession>
<evidence type="ECO:0000313" key="2">
    <source>
        <dbReference type="Proteomes" id="UP000037020"/>
    </source>
</evidence>
<reference evidence="1 2" key="1">
    <citation type="submission" date="2015-07" db="EMBL/GenBank/DDBJ databases">
        <authorList>
            <person name="Ju K.-S."/>
            <person name="Doroghazi J.R."/>
            <person name="Metcalf W.W."/>
        </authorList>
    </citation>
    <scope>NUCLEOTIDE SEQUENCE [LARGE SCALE GENOMIC DNA]</scope>
    <source>
        <strain evidence="1 2">NRRL B-3589</strain>
    </source>
</reference>
<dbReference type="Proteomes" id="UP000037020">
    <property type="component" value="Unassembled WGS sequence"/>
</dbReference>
<organism evidence="1 2">
    <name type="scientific">Streptomyces varsoviensis</name>
    <dbReference type="NCBI Taxonomy" id="67373"/>
    <lineage>
        <taxon>Bacteria</taxon>
        <taxon>Bacillati</taxon>
        <taxon>Actinomycetota</taxon>
        <taxon>Actinomycetes</taxon>
        <taxon>Kitasatosporales</taxon>
        <taxon>Streptomycetaceae</taxon>
        <taxon>Streptomyces</taxon>
    </lineage>
</organism>
<evidence type="ECO:0008006" key="3">
    <source>
        <dbReference type="Google" id="ProtNLM"/>
    </source>
</evidence>
<dbReference type="EMBL" id="LGUT01004330">
    <property type="protein sequence ID" value="KOG54442.1"/>
    <property type="molecule type" value="Genomic_DNA"/>
</dbReference>
<name>A0ABR5IT34_9ACTN</name>
<dbReference type="PANTHER" id="PTHR30621:SF0">
    <property type="entry name" value="BIFUNCTIONAL GLUTAMINE SYNTHETASE ADENYLYLTRANSFERASE_ADENYLYL-REMOVING ENZYME"/>
    <property type="match status" value="1"/>
</dbReference>
<keyword evidence="2" id="KW-1185">Reference proteome</keyword>
<dbReference type="InterPro" id="IPR043519">
    <property type="entry name" value="NT_sf"/>
</dbReference>